<dbReference type="InterPro" id="IPR035919">
    <property type="entry name" value="EAL_sf"/>
</dbReference>
<dbReference type="AlphaFoldDB" id="A0A511BRF7"/>
<accession>A0A511BRF7</accession>
<feature type="domain" description="GGDEF" evidence="3">
    <location>
        <begin position="179"/>
        <end position="332"/>
    </location>
</feature>
<dbReference type="Gene3D" id="3.20.20.450">
    <property type="entry name" value="EAL domain"/>
    <property type="match status" value="1"/>
</dbReference>
<evidence type="ECO:0000313" key="5">
    <source>
        <dbReference type="Proteomes" id="UP000321405"/>
    </source>
</evidence>
<dbReference type="EMBL" id="BJVC01000005">
    <property type="protein sequence ID" value="GEL02926.1"/>
    <property type="molecule type" value="Genomic_DNA"/>
</dbReference>
<feature type="region of interest" description="Disordered" evidence="1">
    <location>
        <begin position="117"/>
        <end position="153"/>
    </location>
</feature>
<dbReference type="SMART" id="SM00267">
    <property type="entry name" value="GGDEF"/>
    <property type="match status" value="1"/>
</dbReference>
<proteinExistence type="predicted"/>
<name>A0A511BRF7_9PROT</name>
<dbReference type="SUPFAM" id="SSF141868">
    <property type="entry name" value="EAL domain-like"/>
    <property type="match status" value="1"/>
</dbReference>
<dbReference type="InterPro" id="IPR000160">
    <property type="entry name" value="GGDEF_dom"/>
</dbReference>
<dbReference type="Pfam" id="PF00990">
    <property type="entry name" value="GGDEF"/>
    <property type="match status" value="1"/>
</dbReference>
<reference evidence="4 5" key="1">
    <citation type="submission" date="2019-07" db="EMBL/GenBank/DDBJ databases">
        <title>Whole genome shotgun sequence of Swaminathania salitolerans NBRC 104436.</title>
        <authorList>
            <person name="Hosoyama A."/>
            <person name="Uohara A."/>
            <person name="Ohji S."/>
            <person name="Ichikawa N."/>
        </authorList>
    </citation>
    <scope>NUCLEOTIDE SEQUENCE [LARGE SCALE GENOMIC DNA]</scope>
    <source>
        <strain evidence="4 5">NBRC 104436</strain>
    </source>
</reference>
<evidence type="ECO:0000259" key="2">
    <source>
        <dbReference type="PROSITE" id="PS50883"/>
    </source>
</evidence>
<dbReference type="PROSITE" id="PS50883">
    <property type="entry name" value="EAL"/>
    <property type="match status" value="1"/>
</dbReference>
<organism evidence="4 5">
    <name type="scientific">Swaminathania salitolerans</name>
    <dbReference type="NCBI Taxonomy" id="182838"/>
    <lineage>
        <taxon>Bacteria</taxon>
        <taxon>Pseudomonadati</taxon>
        <taxon>Pseudomonadota</taxon>
        <taxon>Alphaproteobacteria</taxon>
        <taxon>Acetobacterales</taxon>
        <taxon>Acetobacteraceae</taxon>
        <taxon>Swaminathania</taxon>
    </lineage>
</organism>
<dbReference type="PANTHER" id="PTHR33121">
    <property type="entry name" value="CYCLIC DI-GMP PHOSPHODIESTERASE PDEF"/>
    <property type="match status" value="1"/>
</dbReference>
<dbReference type="GO" id="GO:0071111">
    <property type="term" value="F:cyclic-guanylate-specific phosphodiesterase activity"/>
    <property type="evidence" value="ECO:0007669"/>
    <property type="project" value="InterPro"/>
</dbReference>
<dbReference type="InterPro" id="IPR001633">
    <property type="entry name" value="EAL_dom"/>
</dbReference>
<dbReference type="SUPFAM" id="SSF55073">
    <property type="entry name" value="Nucleotide cyclase"/>
    <property type="match status" value="1"/>
</dbReference>
<dbReference type="NCBIfam" id="TIGR00254">
    <property type="entry name" value="GGDEF"/>
    <property type="match status" value="1"/>
</dbReference>
<evidence type="ECO:0000256" key="1">
    <source>
        <dbReference type="SAM" id="MobiDB-lite"/>
    </source>
</evidence>
<comment type="caution">
    <text evidence="4">The sequence shown here is derived from an EMBL/GenBank/DDBJ whole genome shotgun (WGS) entry which is preliminary data.</text>
</comment>
<dbReference type="Proteomes" id="UP000321405">
    <property type="component" value="Unassembled WGS sequence"/>
</dbReference>
<dbReference type="CDD" id="cd01948">
    <property type="entry name" value="EAL"/>
    <property type="match status" value="1"/>
</dbReference>
<evidence type="ECO:0000259" key="3">
    <source>
        <dbReference type="PROSITE" id="PS50887"/>
    </source>
</evidence>
<protein>
    <recommendedName>
        <fullName evidence="6">GGDEF-domain containing protein</fullName>
    </recommendedName>
</protein>
<evidence type="ECO:0000313" key="4">
    <source>
        <dbReference type="EMBL" id="GEL02926.1"/>
    </source>
</evidence>
<dbReference type="Pfam" id="PF00563">
    <property type="entry name" value="EAL"/>
    <property type="match status" value="1"/>
</dbReference>
<dbReference type="SMART" id="SM00052">
    <property type="entry name" value="EAL"/>
    <property type="match status" value="1"/>
</dbReference>
<dbReference type="InterPro" id="IPR029787">
    <property type="entry name" value="Nucleotide_cyclase"/>
</dbReference>
<dbReference type="InterPro" id="IPR050706">
    <property type="entry name" value="Cyclic-di-GMP_PDE-like"/>
</dbReference>
<evidence type="ECO:0008006" key="6">
    <source>
        <dbReference type="Google" id="ProtNLM"/>
    </source>
</evidence>
<dbReference type="PANTHER" id="PTHR33121:SF19">
    <property type="entry name" value="CYCLIC DI-GMP PHOSPHODIESTERASE PA2567"/>
    <property type="match status" value="1"/>
</dbReference>
<gene>
    <name evidence="4" type="ORF">SSA02_20890</name>
</gene>
<dbReference type="PROSITE" id="PS50887">
    <property type="entry name" value="GGDEF"/>
    <property type="match status" value="1"/>
</dbReference>
<feature type="domain" description="EAL" evidence="2">
    <location>
        <begin position="341"/>
        <end position="596"/>
    </location>
</feature>
<dbReference type="Gene3D" id="3.30.70.270">
    <property type="match status" value="1"/>
</dbReference>
<dbReference type="InterPro" id="IPR043128">
    <property type="entry name" value="Rev_trsase/Diguanyl_cyclase"/>
</dbReference>
<dbReference type="CDD" id="cd01949">
    <property type="entry name" value="GGDEF"/>
    <property type="match status" value="1"/>
</dbReference>
<sequence length="608" mass="65504">MDIAGRVTYLNAAWRTLLGREEPHPALLWTELLAEGNRPSDPGASPVLHDPWSDWVDLNHRAGGRVAGSLSWQRLDLFSGLSFSGLSAARAAEGVSERGWILSCQIMTQAGLPVFKPQSSVSPGEKGEEGGMQGSAAGQEASRAGRRGTSRDILTGLPDRTAFEHKAVELLHVAASRERRLGVLRVDIDHLGDLNRLLGEEAGDQVLRVVGQRLRAIFPRAALVARTGGDEFSVLLPHDGPDGNPASGKTVCPEPDAAESAALEAASMAQSVLDLADLPIQVGATQITSGLSIGGALFPDHGRGLVALEQCAALALAEVKTHGRGGFRMWSPVFGRGESGVTRQAHSVRQMLRRDLIYPVYQAKIRLSDSVPVGIEALMRWRGAGGTADGPESLPELFRNYDLATRVSARMQERVFSDLARWYREGLVPPRMAINVAPVEFMQDDFGEKLLARLAGHGLPPSAVELELTEHVLYQNSTHFIHRALCLLHKAGVAITLDDFGTGYSSLGFLRDFPVSSVKIDRSFIAPLCEEPAMSVIVEAIIRFGQAISVDVVAEGIETEAQSAYLKRMGCPTGQGYLYCPPVAAEDMAERLRAARPGVHLPGRSPQN</sequence>
<keyword evidence="5" id="KW-1185">Reference proteome</keyword>